<comment type="similarity">
    <text evidence="1">Belongs to the sulfatase family.</text>
</comment>
<sequence>MFSRKPARHSPLTRSTNQMTDQKDSRPNIVLICVDQWRGDCLSSLGHPDVQTPYLDRLAGMGAQMSRTYSAAPTCVPARMSLMTGMSPQSHRRVGYQDGVTFDVAPTLPQCLKEAGYQTQAIGKMHYWPERTRIGFDDVQLHDGYLHVSRDRTRDVAWYDDYLPWLRDQEGANAVEDYIDSGLECNSIVARPWDKAERLHPTNWVVSEAIRWMYRRDPDCPFFLYLSFHRPHAPLDPPAWAFEQYDSAELTDPPVGDWADELMEDEQRAWDPTALAAVYHPRSVHRARAGYFGHMTHIDTQVSRFLQALFEFGVDSNTYVVFISDHGDMMGDHHLWRKGYPYEGSAHVPFLVRGPGIPAGARVDQLTELRDLMPTLLDLAGVPVPEGVDGRSLAPFLRGQDASWRTYIHGEHTLFGQSLQWIVYEHFKYVWYSSWGTEQLFDLADDPHELHNLASDPHYESALKKARGYLIAELEGREEGFVDEGDLVTGRPVHAVLTQPHPPLDEGR</sequence>
<dbReference type="SUPFAM" id="SSF53649">
    <property type="entry name" value="Alkaline phosphatase-like"/>
    <property type="match status" value="1"/>
</dbReference>
<proteinExistence type="inferred from homology"/>
<reference evidence="6 7" key="1">
    <citation type="submission" date="2016-10" db="EMBL/GenBank/DDBJ databases">
        <authorList>
            <person name="Varghese N."/>
            <person name="Submissions S."/>
        </authorList>
    </citation>
    <scope>NUCLEOTIDE SEQUENCE [LARGE SCALE GENOMIC DNA]</scope>
    <source>
        <strain evidence="6 7">DSM 9169</strain>
    </source>
</reference>
<dbReference type="Pfam" id="PF00884">
    <property type="entry name" value="Sulfatase"/>
    <property type="match status" value="1"/>
</dbReference>
<dbReference type="NCBIfam" id="NF010322">
    <property type="entry name" value="PRK13759.1"/>
    <property type="match status" value="1"/>
</dbReference>
<dbReference type="Gene3D" id="3.40.720.10">
    <property type="entry name" value="Alkaline Phosphatase, subunit A"/>
    <property type="match status" value="1"/>
</dbReference>
<dbReference type="PROSITE" id="PS00149">
    <property type="entry name" value="SULFATASE_2"/>
    <property type="match status" value="1"/>
</dbReference>
<evidence type="ECO:0000259" key="5">
    <source>
        <dbReference type="Pfam" id="PF00884"/>
    </source>
</evidence>
<evidence type="ECO:0000256" key="2">
    <source>
        <dbReference type="ARBA" id="ARBA00022723"/>
    </source>
</evidence>
<evidence type="ECO:0000256" key="1">
    <source>
        <dbReference type="ARBA" id="ARBA00008779"/>
    </source>
</evidence>
<name>A0ABY0VCP5_9ACTO</name>
<dbReference type="InterPro" id="IPR000917">
    <property type="entry name" value="Sulfatase_N"/>
</dbReference>
<accession>A0ABY0VCP5</accession>
<keyword evidence="2" id="KW-0479">Metal-binding</keyword>
<dbReference type="InterPro" id="IPR024607">
    <property type="entry name" value="Sulfatase_CS"/>
</dbReference>
<evidence type="ECO:0000313" key="6">
    <source>
        <dbReference type="EMBL" id="SDU08648.1"/>
    </source>
</evidence>
<dbReference type="PANTHER" id="PTHR45953:SF1">
    <property type="entry name" value="IDURONATE 2-SULFATASE"/>
    <property type="match status" value="1"/>
</dbReference>
<keyword evidence="7" id="KW-1185">Reference proteome</keyword>
<dbReference type="InterPro" id="IPR017850">
    <property type="entry name" value="Alkaline_phosphatase_core_sf"/>
</dbReference>
<feature type="region of interest" description="Disordered" evidence="4">
    <location>
        <begin position="1"/>
        <end position="23"/>
    </location>
</feature>
<protein>
    <submittedName>
        <fullName evidence="6">Arylsulfatase A</fullName>
    </submittedName>
</protein>
<dbReference type="PANTHER" id="PTHR45953">
    <property type="entry name" value="IDURONATE 2-SULFATASE"/>
    <property type="match status" value="1"/>
</dbReference>
<dbReference type="EMBL" id="LT629792">
    <property type="protein sequence ID" value="SDU08648.1"/>
    <property type="molecule type" value="Genomic_DNA"/>
</dbReference>
<feature type="domain" description="Sulfatase N-terminal" evidence="5">
    <location>
        <begin position="27"/>
        <end position="382"/>
    </location>
</feature>
<evidence type="ECO:0000256" key="4">
    <source>
        <dbReference type="SAM" id="MobiDB-lite"/>
    </source>
</evidence>
<gene>
    <name evidence="6" type="ORF">SAMN04489714_2076</name>
</gene>
<evidence type="ECO:0000256" key="3">
    <source>
        <dbReference type="ARBA" id="ARBA00022801"/>
    </source>
</evidence>
<dbReference type="Proteomes" id="UP000198976">
    <property type="component" value="Chromosome I"/>
</dbReference>
<evidence type="ECO:0000313" key="7">
    <source>
        <dbReference type="Proteomes" id="UP000198976"/>
    </source>
</evidence>
<organism evidence="6 7">
    <name type="scientific">Schaalia radingae</name>
    <dbReference type="NCBI Taxonomy" id="131110"/>
    <lineage>
        <taxon>Bacteria</taxon>
        <taxon>Bacillati</taxon>
        <taxon>Actinomycetota</taxon>
        <taxon>Actinomycetes</taxon>
        <taxon>Actinomycetales</taxon>
        <taxon>Actinomycetaceae</taxon>
        <taxon>Schaalia</taxon>
    </lineage>
</organism>
<keyword evidence="3" id="KW-0378">Hydrolase</keyword>